<name>A0A9X5I570_9CYAN</name>
<gene>
    <name evidence="2" type="ORF">QH73_0010735</name>
</gene>
<dbReference type="Gene3D" id="2.60.40.3710">
    <property type="match status" value="1"/>
</dbReference>
<evidence type="ECO:0000313" key="2">
    <source>
        <dbReference type="EMBL" id="NHC35132.1"/>
    </source>
</evidence>
<comment type="caution">
    <text evidence="2">The sequence shown here is derived from an EMBL/GenBank/DDBJ whole genome shotgun (WGS) entry which is preliminary data.</text>
</comment>
<keyword evidence="3" id="KW-1185">Reference proteome</keyword>
<keyword evidence="1" id="KW-0812">Transmembrane</keyword>
<dbReference type="EMBL" id="JTJC03000002">
    <property type="protein sequence ID" value="NHC35132.1"/>
    <property type="molecule type" value="Genomic_DNA"/>
</dbReference>
<dbReference type="AlphaFoldDB" id="A0A9X5I570"/>
<dbReference type="Gene3D" id="2.120.10.30">
    <property type="entry name" value="TolB, C-terminal domain"/>
    <property type="match status" value="1"/>
</dbReference>
<evidence type="ECO:0000256" key="1">
    <source>
        <dbReference type="SAM" id="Phobius"/>
    </source>
</evidence>
<proteinExistence type="predicted"/>
<keyword evidence="1" id="KW-1133">Transmembrane helix</keyword>
<dbReference type="Proteomes" id="UP000031532">
    <property type="component" value="Unassembled WGS sequence"/>
</dbReference>
<dbReference type="RefSeq" id="WP_039716434.1">
    <property type="nucleotide sequence ID" value="NZ_JTJC03000002.1"/>
</dbReference>
<feature type="transmembrane region" description="Helical" evidence="1">
    <location>
        <begin position="12"/>
        <end position="31"/>
    </location>
</feature>
<reference evidence="2 3" key="1">
    <citation type="journal article" date="2015" name="Genome Announc.">
        <title>Draft Genome Sequence of the Terrestrial Cyanobacterium Scytonema millei VB511283, Isolated from Eastern India.</title>
        <authorList>
            <person name="Sen D."/>
            <person name="Chandrababunaidu M.M."/>
            <person name="Singh D."/>
            <person name="Sanghi N."/>
            <person name="Ghorai A."/>
            <person name="Mishra G.P."/>
            <person name="Madduluri M."/>
            <person name="Adhikary S.P."/>
            <person name="Tripathy S."/>
        </authorList>
    </citation>
    <scope>NUCLEOTIDE SEQUENCE [LARGE SCALE GENOMIC DNA]</scope>
    <source>
        <strain evidence="2 3">VB511283</strain>
    </source>
</reference>
<sequence length="509" mass="56978">MSATKSWFQPIDRVAIALIFILSLLIGLLVWRGDTVAPKVRDFSWQAKQIGAGDRSFSLTFSRPMNTNSVEANLQIDPPLPGKVSWAGRRLAYTLLEPAPYGATYRVQLRFARDKFTPETDLGRMLQPFEATFSTRDRAFVYLGVEGEEQGRLVLYNFTQQKKTILTPKNLAVVDYKLYPHGDKILFSASDRQSQNRQNQNPQGLLSAQIYTVTTGISTPDPDRTHWFSFLNRQQVPSPGKIDLVLDNKDYQNLKFDLSPDGNTILVQRVSQRQSDRFGFWIVRPNSPPQEMETEPGGDFLITPDSQTVAVAQGQGVAILPLQADAKKPLEFLPQFGMVLDFAPDGTQGAMVRFNSDYTRSLFLVTNQGVQRELFRTTGSILSAQFDPRTGILYCLLTQLMQGNTYEEQPYLSAIDLKTGKQTPLVVLPNQRDIQLSLAPDGLGLLFDQVVTAANANPSPTLPRTEQGQAIATSHLWLLPLPETIDANLANQLRPEQLPLPGFRPRWIP</sequence>
<dbReference type="InterPro" id="IPR011042">
    <property type="entry name" value="6-blade_b-propeller_TolB-like"/>
</dbReference>
<keyword evidence="1" id="KW-0472">Membrane</keyword>
<evidence type="ECO:0000313" key="3">
    <source>
        <dbReference type="Proteomes" id="UP000031532"/>
    </source>
</evidence>
<protein>
    <submittedName>
        <fullName evidence="2">Ig-like domain-containing protein</fullName>
    </submittedName>
</protein>
<dbReference type="SUPFAM" id="SSF82171">
    <property type="entry name" value="DPP6 N-terminal domain-like"/>
    <property type="match status" value="2"/>
</dbReference>
<organism evidence="2 3">
    <name type="scientific">Scytonema millei VB511283</name>
    <dbReference type="NCBI Taxonomy" id="1245923"/>
    <lineage>
        <taxon>Bacteria</taxon>
        <taxon>Bacillati</taxon>
        <taxon>Cyanobacteriota</taxon>
        <taxon>Cyanophyceae</taxon>
        <taxon>Nostocales</taxon>
        <taxon>Scytonemataceae</taxon>
        <taxon>Scytonema</taxon>
    </lineage>
</organism>
<accession>A0A9X5I570</accession>
<dbReference type="OrthoDB" id="475437at2"/>